<dbReference type="PANTHER" id="PTHR42991">
    <property type="entry name" value="ALDEHYDE DEHYDROGENASE"/>
    <property type="match status" value="1"/>
</dbReference>
<evidence type="ECO:0000256" key="1">
    <source>
        <dbReference type="ARBA" id="ARBA00009986"/>
    </source>
</evidence>
<evidence type="ECO:0000313" key="8">
    <source>
        <dbReference type="EMBL" id="MBD2870939.1"/>
    </source>
</evidence>
<dbReference type="InterPro" id="IPR016162">
    <property type="entry name" value="Ald_DH_N"/>
</dbReference>
<dbReference type="EMBL" id="JACXIY010000025">
    <property type="protein sequence ID" value="MBD2870939.1"/>
    <property type="molecule type" value="Genomic_DNA"/>
</dbReference>
<dbReference type="FunFam" id="3.40.605.10:FF:000007">
    <property type="entry name" value="NAD/NADP-dependent betaine aldehyde dehydrogenase"/>
    <property type="match status" value="1"/>
</dbReference>
<dbReference type="RefSeq" id="WP_190864280.1">
    <property type="nucleotide sequence ID" value="NZ_JACXIY010000025.1"/>
</dbReference>
<accession>A0A927CNR7</accession>
<dbReference type="FunFam" id="3.40.309.10:FF:000009">
    <property type="entry name" value="Aldehyde dehydrogenase A"/>
    <property type="match status" value="1"/>
</dbReference>
<dbReference type="InterPro" id="IPR016161">
    <property type="entry name" value="Ald_DH/histidinol_DH"/>
</dbReference>
<dbReference type="CDD" id="cd07149">
    <property type="entry name" value="ALDH_y4uC"/>
    <property type="match status" value="1"/>
</dbReference>
<dbReference type="InterPro" id="IPR015590">
    <property type="entry name" value="Aldehyde_DH_dom"/>
</dbReference>
<dbReference type="GO" id="GO:0008911">
    <property type="term" value="F:lactaldehyde dehydrogenase (NAD+) activity"/>
    <property type="evidence" value="ECO:0007669"/>
    <property type="project" value="TreeGrafter"/>
</dbReference>
<name>A0A927CNR7_9BACL</name>
<comment type="caution">
    <text evidence="8">The sequence shown here is derived from an EMBL/GenBank/DDBJ whole genome shotgun (WGS) entry which is preliminary data.</text>
</comment>
<evidence type="ECO:0000256" key="5">
    <source>
        <dbReference type="ARBA" id="ARBA00066984"/>
    </source>
</evidence>
<evidence type="ECO:0000259" key="7">
    <source>
        <dbReference type="Pfam" id="PF00171"/>
    </source>
</evidence>
<dbReference type="EC" id="1.2.1.97" evidence="5"/>
<evidence type="ECO:0000256" key="2">
    <source>
        <dbReference type="ARBA" id="ARBA00023002"/>
    </source>
</evidence>
<evidence type="ECO:0000256" key="4">
    <source>
        <dbReference type="ARBA" id="ARBA00054572"/>
    </source>
</evidence>
<dbReference type="AlphaFoldDB" id="A0A927CNR7"/>
<feature type="domain" description="Aldehyde dehydrogenase" evidence="7">
    <location>
        <begin position="14"/>
        <end position="469"/>
    </location>
</feature>
<dbReference type="Proteomes" id="UP000632125">
    <property type="component" value="Unassembled WGS sequence"/>
</dbReference>
<comment type="catalytic activity">
    <reaction evidence="3">
        <text>(2S)-3-sulfolactaldehyde + NAD(+) + H2O = (2S)-3-sulfolactate + NADH + 2 H(+)</text>
        <dbReference type="Rhea" id="RHEA:47932"/>
        <dbReference type="ChEBI" id="CHEBI:15377"/>
        <dbReference type="ChEBI" id="CHEBI:15378"/>
        <dbReference type="ChEBI" id="CHEBI:57540"/>
        <dbReference type="ChEBI" id="CHEBI:57945"/>
        <dbReference type="ChEBI" id="CHEBI:61289"/>
        <dbReference type="ChEBI" id="CHEBI:90109"/>
        <dbReference type="EC" id="1.2.1.97"/>
    </reaction>
    <physiologicalReaction direction="left-to-right" evidence="3">
        <dbReference type="Rhea" id="RHEA:47933"/>
    </physiologicalReaction>
</comment>
<dbReference type="Pfam" id="PF00171">
    <property type="entry name" value="Aldedh"/>
    <property type="match status" value="1"/>
</dbReference>
<protein>
    <recommendedName>
        <fullName evidence="6">3-sulfolactaldehyde dehydrogenase</fullName>
        <ecNumber evidence="5">1.2.1.97</ecNumber>
    </recommendedName>
</protein>
<evidence type="ECO:0000256" key="3">
    <source>
        <dbReference type="ARBA" id="ARBA00050326"/>
    </source>
</evidence>
<dbReference type="SUPFAM" id="SSF53720">
    <property type="entry name" value="ALDH-like"/>
    <property type="match status" value="1"/>
</dbReference>
<organism evidence="8 9">
    <name type="scientific">Paenibacillus arenilitoris</name>
    <dbReference type="NCBI Taxonomy" id="2772299"/>
    <lineage>
        <taxon>Bacteria</taxon>
        <taxon>Bacillati</taxon>
        <taxon>Bacillota</taxon>
        <taxon>Bacilli</taxon>
        <taxon>Bacillales</taxon>
        <taxon>Paenibacillaceae</taxon>
        <taxon>Paenibacillus</taxon>
    </lineage>
</organism>
<reference evidence="8" key="1">
    <citation type="submission" date="2020-09" db="EMBL/GenBank/DDBJ databases">
        <title>A novel bacterium of genus Paenibacillus, isolated from South China Sea.</title>
        <authorList>
            <person name="Huang H."/>
            <person name="Mo K."/>
            <person name="Hu Y."/>
        </authorList>
    </citation>
    <scope>NUCLEOTIDE SEQUENCE</scope>
    <source>
        <strain evidence="8">IB182493</strain>
    </source>
</reference>
<proteinExistence type="inferred from homology"/>
<keyword evidence="2" id="KW-0560">Oxidoreductase</keyword>
<gene>
    <name evidence="8" type="ORF">IDH41_20345</name>
</gene>
<dbReference type="Gene3D" id="3.40.309.10">
    <property type="entry name" value="Aldehyde Dehydrogenase, Chain A, domain 2"/>
    <property type="match status" value="1"/>
</dbReference>
<evidence type="ECO:0000256" key="6">
    <source>
        <dbReference type="ARBA" id="ARBA00067277"/>
    </source>
</evidence>
<dbReference type="PANTHER" id="PTHR42991:SF1">
    <property type="entry name" value="ALDEHYDE DEHYDROGENASE"/>
    <property type="match status" value="1"/>
</dbReference>
<sequence>MAISHYPLYINGEWITTDESLDVCDKYKGTVMATVSTADEPTVSRAVESAKEAFETVKLSPYDRFAILKRTSELLLQNKRELAELMTGETGKPIGEAAVEIERTAFTFEVSAEEAKRIHGETIPVESAPGAENRMAFTIRVPVGVVCAITPFNVPLNLVAHKVAPAIAAGNAVVLKPTSATPLVALELARLMERAGLPKGYLNVIVGPGGTIGQWLARDERISLYTFTGSPEIGLQLKQNTGLRKVLLELGSNSAVIVHEDADLELALPLCVAKSFANAGQVCISVQRIYVHDSVKDRFVSRFVEQARALKTGSPYDASTQVGPMIGEKEAARAEAWVREAAEAGAAIECGGKREGALMEPTVLTGVTDEMKVVCEEIFAPVVTITGYSDLDACIRTVNKSRFGLQAGIFTRSLDVAFRAAKELHVGGVMINDASQFRADHMPYGGVKQSGWGKEGPKYAIAEMTEERIVVFNL</sequence>
<keyword evidence="9" id="KW-1185">Reference proteome</keyword>
<dbReference type="InterPro" id="IPR016163">
    <property type="entry name" value="Ald_DH_C"/>
</dbReference>
<dbReference type="Gene3D" id="3.40.605.10">
    <property type="entry name" value="Aldehyde Dehydrogenase, Chain A, domain 1"/>
    <property type="match status" value="1"/>
</dbReference>
<dbReference type="InterPro" id="IPR051020">
    <property type="entry name" value="ALDH-related_metabolic_enz"/>
</dbReference>
<comment type="similarity">
    <text evidence="1">Belongs to the aldehyde dehydrogenase family.</text>
</comment>
<evidence type="ECO:0000313" key="9">
    <source>
        <dbReference type="Proteomes" id="UP000632125"/>
    </source>
</evidence>
<comment type="function">
    <text evidence="4">Part of the sulfo-TAL (or sulfo-SFT) pathway, a D-sulfoquinovose degradation pathway that produces sulfolactate (SL). Catalyzes the oxidation of 3-sulfolactaldehyde (SLA) to sulfolactate (SL).</text>
</comment>